<organism evidence="5 6">
    <name type="scientific">Candidatus Electrothrix marina</name>
    <dbReference type="NCBI Taxonomy" id="1859130"/>
    <lineage>
        <taxon>Bacteria</taxon>
        <taxon>Pseudomonadati</taxon>
        <taxon>Thermodesulfobacteriota</taxon>
        <taxon>Desulfobulbia</taxon>
        <taxon>Desulfobulbales</taxon>
        <taxon>Desulfobulbaceae</taxon>
        <taxon>Candidatus Electrothrix</taxon>
    </lineage>
</organism>
<name>A0A444JEF5_9BACT</name>
<dbReference type="Proteomes" id="UP000288892">
    <property type="component" value="Unassembled WGS sequence"/>
</dbReference>
<dbReference type="EMBL" id="MTKS01000132">
    <property type="protein sequence ID" value="RWX51464.1"/>
    <property type="molecule type" value="Genomic_DNA"/>
</dbReference>
<keyword evidence="2" id="KW-0238">DNA-binding</keyword>
<evidence type="ECO:0000256" key="3">
    <source>
        <dbReference type="ARBA" id="ARBA00023163"/>
    </source>
</evidence>
<dbReference type="GO" id="GO:0003677">
    <property type="term" value="F:DNA binding"/>
    <property type="evidence" value="ECO:0007669"/>
    <property type="project" value="UniProtKB-KW"/>
</dbReference>
<evidence type="ECO:0000259" key="4">
    <source>
        <dbReference type="PROSITE" id="PS50943"/>
    </source>
</evidence>
<gene>
    <name evidence="5" type="ORF">VU01_11327</name>
</gene>
<dbReference type="AlphaFoldDB" id="A0A444JEF5"/>
<evidence type="ECO:0000256" key="1">
    <source>
        <dbReference type="ARBA" id="ARBA00023015"/>
    </source>
</evidence>
<reference evidence="5 6" key="1">
    <citation type="submission" date="2017-01" db="EMBL/GenBank/DDBJ databases">
        <title>The cable genome- insights into the physiology and evolution of filamentous bacteria capable of sulfide oxidation via long distance electron transfer.</title>
        <authorList>
            <person name="Schreiber L."/>
            <person name="Bjerg J.T."/>
            <person name="Boggild A."/>
            <person name="Van De Vossenberg J."/>
            <person name="Meysman F."/>
            <person name="Nielsen L.P."/>
            <person name="Schramm A."/>
            <person name="Kjeldsen K.U."/>
        </authorList>
    </citation>
    <scope>NUCLEOTIDE SEQUENCE [LARGE SCALE GENOMIC DNA]</scope>
    <source>
        <strain evidence="5">A5</strain>
    </source>
</reference>
<proteinExistence type="predicted"/>
<dbReference type="SMART" id="SM00530">
    <property type="entry name" value="HTH_XRE"/>
    <property type="match status" value="1"/>
</dbReference>
<dbReference type="CDD" id="cd00093">
    <property type="entry name" value="HTH_XRE"/>
    <property type="match status" value="1"/>
</dbReference>
<feature type="domain" description="HTH cro/C1-type" evidence="4">
    <location>
        <begin position="46"/>
        <end position="97"/>
    </location>
</feature>
<evidence type="ECO:0000313" key="5">
    <source>
        <dbReference type="EMBL" id="RWX51464.1"/>
    </source>
</evidence>
<dbReference type="PANTHER" id="PTHR36511:SF3">
    <property type="entry name" value="ANTITOXIN HIGA-2"/>
    <property type="match status" value="1"/>
</dbReference>
<keyword evidence="6" id="KW-1185">Reference proteome</keyword>
<dbReference type="PANTHER" id="PTHR36511">
    <property type="entry name" value="MERR FAMILY BACTERIAL REGULATORY PROTEIN"/>
    <property type="match status" value="1"/>
</dbReference>
<dbReference type="InterPro" id="IPR010982">
    <property type="entry name" value="Lambda_DNA-bd_dom_sf"/>
</dbReference>
<protein>
    <submittedName>
        <fullName evidence="5">Transcriptional regulator, XRE family</fullName>
    </submittedName>
</protein>
<evidence type="ECO:0000256" key="2">
    <source>
        <dbReference type="ARBA" id="ARBA00023125"/>
    </source>
</evidence>
<dbReference type="PROSITE" id="PS50943">
    <property type="entry name" value="HTH_CROC1"/>
    <property type="match status" value="1"/>
</dbReference>
<sequence length="104" mass="11569">MPKLSEQKIANRDAKRDLQAEIRQACSDLKQGVGIGQITPTCQAARIRINMNMSQAAFADLLGVSRRTVQQWEQGRRRPSGAARSLLKIAEKRPDVLRKELSAA</sequence>
<dbReference type="SUPFAM" id="SSF47413">
    <property type="entry name" value="lambda repressor-like DNA-binding domains"/>
    <property type="match status" value="1"/>
</dbReference>
<keyword evidence="1" id="KW-0805">Transcription regulation</keyword>
<dbReference type="Pfam" id="PF01381">
    <property type="entry name" value="HTH_3"/>
    <property type="match status" value="1"/>
</dbReference>
<dbReference type="Gene3D" id="1.10.260.40">
    <property type="entry name" value="lambda repressor-like DNA-binding domains"/>
    <property type="match status" value="1"/>
</dbReference>
<evidence type="ECO:0000313" key="6">
    <source>
        <dbReference type="Proteomes" id="UP000288892"/>
    </source>
</evidence>
<dbReference type="InterPro" id="IPR052359">
    <property type="entry name" value="HTH-type_reg/antitoxin"/>
</dbReference>
<accession>A0A444JEF5</accession>
<comment type="caution">
    <text evidence="5">The sequence shown here is derived from an EMBL/GenBank/DDBJ whole genome shotgun (WGS) entry which is preliminary data.</text>
</comment>
<dbReference type="InterPro" id="IPR001387">
    <property type="entry name" value="Cro/C1-type_HTH"/>
</dbReference>
<keyword evidence="3" id="KW-0804">Transcription</keyword>